<dbReference type="Gene3D" id="2.120.10.80">
    <property type="entry name" value="Kelch-type beta propeller"/>
    <property type="match status" value="1"/>
</dbReference>
<organism evidence="1 2">
    <name type="scientific">Stentor coeruleus</name>
    <dbReference type="NCBI Taxonomy" id="5963"/>
    <lineage>
        <taxon>Eukaryota</taxon>
        <taxon>Sar</taxon>
        <taxon>Alveolata</taxon>
        <taxon>Ciliophora</taxon>
        <taxon>Postciliodesmatophora</taxon>
        <taxon>Heterotrichea</taxon>
        <taxon>Heterotrichida</taxon>
        <taxon>Stentoridae</taxon>
        <taxon>Stentor</taxon>
    </lineage>
</organism>
<reference evidence="1 2" key="1">
    <citation type="submission" date="2016-11" db="EMBL/GenBank/DDBJ databases">
        <title>The macronuclear genome of Stentor coeruleus: a giant cell with tiny introns.</title>
        <authorList>
            <person name="Slabodnick M."/>
            <person name="Ruby J.G."/>
            <person name="Reiff S.B."/>
            <person name="Swart E.C."/>
            <person name="Gosai S."/>
            <person name="Prabakaran S."/>
            <person name="Witkowska E."/>
            <person name="Larue G.E."/>
            <person name="Fisher S."/>
            <person name="Freeman R.M."/>
            <person name="Gunawardena J."/>
            <person name="Chu W."/>
            <person name="Stover N.A."/>
            <person name="Gregory B.D."/>
            <person name="Nowacki M."/>
            <person name="Derisi J."/>
            <person name="Roy S.W."/>
            <person name="Marshall W.F."/>
            <person name="Sood P."/>
        </authorList>
    </citation>
    <scope>NUCLEOTIDE SEQUENCE [LARGE SCALE GENOMIC DNA]</scope>
    <source>
        <strain evidence="1">WM001</strain>
    </source>
</reference>
<protein>
    <submittedName>
        <fullName evidence="1">Uncharacterized protein</fullName>
    </submittedName>
</protein>
<gene>
    <name evidence="1" type="ORF">SteCoe_18927</name>
</gene>
<dbReference type="EMBL" id="MPUH01000409">
    <property type="protein sequence ID" value="OMJ80768.1"/>
    <property type="molecule type" value="Genomic_DNA"/>
</dbReference>
<dbReference type="Proteomes" id="UP000187209">
    <property type="component" value="Unassembled WGS sequence"/>
</dbReference>
<evidence type="ECO:0000313" key="2">
    <source>
        <dbReference type="Proteomes" id="UP000187209"/>
    </source>
</evidence>
<keyword evidence="2" id="KW-1185">Reference proteome</keyword>
<proteinExistence type="predicted"/>
<dbReference type="AlphaFoldDB" id="A0A1R2BVE6"/>
<dbReference type="SUPFAM" id="SSF117281">
    <property type="entry name" value="Kelch motif"/>
    <property type="match status" value="1"/>
</dbReference>
<evidence type="ECO:0000313" key="1">
    <source>
        <dbReference type="EMBL" id="OMJ80768.1"/>
    </source>
</evidence>
<comment type="caution">
    <text evidence="1">The sequence shown here is derived from an EMBL/GenBank/DDBJ whole genome shotgun (WGS) entry which is preliminary data.</text>
</comment>
<name>A0A1R2BVE6_9CILI</name>
<sequence>MDLKCFVENCQNQLKFYCTCKENYIFSCLAHVGIHADEGDGSKHNFKVTHQELSDERKQYLLDLYKRISESIQTTHTSIMESISGTIKTLIDFKDSSEKFFRNEREEIQKIMEELIKSNKELIVPGINISNFVFGELLSYNESLIIKFNDIYKKFNQDINSFSELYKKHDEFYENKLADYKNIPNLDKNLYFFRINTKIFVEFNVEKLSLSEYNINVEENQGSLAEVCQIPGDKLFYYGSYEHNINTGYIINLKDHTAEKIPKLRVRSYVQATYFHNEVYIFCGHPEIANCDKFNLITKTWSTLANFPEGCVCGVSALLCKDFFILSYHGANFPEGCVCGVSALLCKDFFILSYHAGNKLYAYNYTTNTYSILTSSVENYYYNILFKDKGKYYHLAKSSYFISNEESLGVWTKAAKGLSESLCAITSKPVIRYRKVYFVSSHTGIIYQFDLDTETLSRERTY</sequence>
<accession>A0A1R2BVE6</accession>
<dbReference type="InterPro" id="IPR015915">
    <property type="entry name" value="Kelch-typ_b-propeller"/>
</dbReference>